<keyword evidence="2" id="KW-1185">Reference proteome</keyword>
<evidence type="ECO:0000313" key="2">
    <source>
        <dbReference type="Proteomes" id="UP001165565"/>
    </source>
</evidence>
<sequence>MQNNETERLLAEIGSLLAEDTEYPLHATLLYAQLDREYVAPSIYKNLGDQILYRSPDLNSLGSVLYDLWEAQDSDLRWAEIEYLIENGKFTAKFNYPDEMSEEDLYDFDRRELIVRQYFGDKPIVYPPMPDDDATPTYEL</sequence>
<comment type="caution">
    <text evidence="1">The sequence shown here is derived from an EMBL/GenBank/DDBJ whole genome shotgun (WGS) entry which is preliminary data.</text>
</comment>
<protein>
    <recommendedName>
        <fullName evidence="3">DUF4274 domain-containing protein</fullName>
    </recommendedName>
</protein>
<name>A0AA42CRD2_9SPHN</name>
<dbReference type="EMBL" id="JANFAV010000014">
    <property type="protein sequence ID" value="MCW6536600.1"/>
    <property type="molecule type" value="Genomic_DNA"/>
</dbReference>
<dbReference type="AlphaFoldDB" id="A0AA42CRD2"/>
<dbReference type="RefSeq" id="WP_265270192.1">
    <property type="nucleotide sequence ID" value="NZ_JANFAV010000014.1"/>
</dbReference>
<accession>A0AA42CRD2</accession>
<proteinExistence type="predicted"/>
<evidence type="ECO:0008006" key="3">
    <source>
        <dbReference type="Google" id="ProtNLM"/>
    </source>
</evidence>
<organism evidence="1 2">
    <name type="scientific">Sphingomonas lycopersici</name>
    <dbReference type="NCBI Taxonomy" id="2951807"/>
    <lineage>
        <taxon>Bacteria</taxon>
        <taxon>Pseudomonadati</taxon>
        <taxon>Pseudomonadota</taxon>
        <taxon>Alphaproteobacteria</taxon>
        <taxon>Sphingomonadales</taxon>
        <taxon>Sphingomonadaceae</taxon>
        <taxon>Sphingomonas</taxon>
    </lineage>
</organism>
<gene>
    <name evidence="1" type="ORF">NEE01_17620</name>
</gene>
<reference evidence="1" key="1">
    <citation type="submission" date="2022-06" db="EMBL/GenBank/DDBJ databases">
        <title>Sphingomonas sp. nov. isolated from rhizosphere soil of tomato.</title>
        <authorList>
            <person name="Dong H."/>
            <person name="Gao R."/>
        </authorList>
    </citation>
    <scope>NUCLEOTIDE SEQUENCE</scope>
    <source>
        <strain evidence="1">MMSM24</strain>
    </source>
</reference>
<evidence type="ECO:0000313" key="1">
    <source>
        <dbReference type="EMBL" id="MCW6536600.1"/>
    </source>
</evidence>
<dbReference type="Proteomes" id="UP001165565">
    <property type="component" value="Unassembled WGS sequence"/>
</dbReference>